<evidence type="ECO:0000313" key="3">
    <source>
        <dbReference type="EMBL" id="ACE75258.1"/>
    </source>
</evidence>
<evidence type="ECO:0000256" key="1">
    <source>
        <dbReference type="PROSITE-ProRule" id="PRU00023"/>
    </source>
</evidence>
<accession>B7S8N3</accession>
<dbReference type="InterPro" id="IPR036770">
    <property type="entry name" value="Ankyrin_rpt-contain_sf"/>
</dbReference>
<dbReference type="InterPro" id="IPR003595">
    <property type="entry name" value="Tyr_Pase_cat"/>
</dbReference>
<dbReference type="SUPFAM" id="SSF48403">
    <property type="entry name" value="Ankyrin repeat"/>
    <property type="match status" value="1"/>
</dbReference>
<dbReference type="AlphaFoldDB" id="B7S8N3"/>
<proteinExistence type="predicted"/>
<organism evidence="3">
    <name type="scientific">Glyptapanteles flavicoxis</name>
    <dbReference type="NCBI Taxonomy" id="463051"/>
    <lineage>
        <taxon>Eukaryota</taxon>
        <taxon>Metazoa</taxon>
        <taxon>Ecdysozoa</taxon>
        <taxon>Arthropoda</taxon>
        <taxon>Hexapoda</taxon>
        <taxon>Insecta</taxon>
        <taxon>Pterygota</taxon>
        <taxon>Neoptera</taxon>
        <taxon>Endopterygota</taxon>
        <taxon>Hymenoptera</taxon>
        <taxon>Apocrita</taxon>
        <taxon>Ichneumonoidea</taxon>
        <taxon>Braconidae</taxon>
        <taxon>Microgastrinae</taxon>
        <taxon>Glyptapanteles</taxon>
    </lineage>
</organism>
<dbReference type="GO" id="GO:0004725">
    <property type="term" value="F:protein tyrosine phosphatase activity"/>
    <property type="evidence" value="ECO:0007669"/>
    <property type="project" value="InterPro"/>
</dbReference>
<dbReference type="SMART" id="SM00404">
    <property type="entry name" value="PTPc_motif"/>
    <property type="match status" value="1"/>
</dbReference>
<dbReference type="InterPro" id="IPR029021">
    <property type="entry name" value="Prot-tyrosine_phosphatase-like"/>
</dbReference>
<dbReference type="InterPro" id="IPR050348">
    <property type="entry name" value="Protein-Tyr_Phosphatase"/>
</dbReference>
<dbReference type="EMBL" id="EF710649">
    <property type="protein sequence ID" value="ACE75258.1"/>
    <property type="molecule type" value="Genomic_DNA"/>
</dbReference>
<reference evidence="3" key="1">
    <citation type="submission" date="2007-06" db="EMBL/GenBank/DDBJ databases">
        <title>Bracovirus Evolution: Comparative Genomics of Multiple Viral and Proviral Genomes.</title>
        <authorList>
            <person name="Desjardins C.A."/>
            <person name="Gundersen-Rindal D.E."/>
            <person name="Hostetler J.B."/>
            <person name="Tallon L.J."/>
            <person name="Utterback T.R."/>
            <person name="Fuester R.W."/>
            <person name="Schatz M.C."/>
            <person name="Pedroni M.J."/>
            <person name="Fadrosh D.W."/>
            <person name="Haas B.J."/>
            <person name="Toms B.S."/>
            <person name="Chen D."/>
            <person name="Nene V."/>
        </authorList>
    </citation>
    <scope>NUCLEOTIDE SEQUENCE</scope>
</reference>
<dbReference type="PANTHER" id="PTHR19134">
    <property type="entry name" value="RECEPTOR-TYPE TYROSINE-PROTEIN PHOSPHATASE"/>
    <property type="match status" value="1"/>
</dbReference>
<dbReference type="PANTHER" id="PTHR19134:SF534">
    <property type="entry name" value="LD27988P"/>
    <property type="match status" value="1"/>
</dbReference>
<dbReference type="CDD" id="cd00047">
    <property type="entry name" value="PTPc"/>
    <property type="match status" value="1"/>
</dbReference>
<keyword evidence="1" id="KW-0040">ANK repeat</keyword>
<dbReference type="Gene3D" id="3.90.190.10">
    <property type="entry name" value="Protein tyrosine phosphatase superfamily"/>
    <property type="match status" value="1"/>
</dbReference>
<dbReference type="Pfam" id="PF00102">
    <property type="entry name" value="Y_phosphatase"/>
    <property type="match status" value="1"/>
</dbReference>
<dbReference type="InterPro" id="IPR000242">
    <property type="entry name" value="PTP_cat"/>
</dbReference>
<feature type="repeat" description="ANK" evidence="1">
    <location>
        <begin position="344"/>
        <end position="380"/>
    </location>
</feature>
<dbReference type="SMART" id="SM00194">
    <property type="entry name" value="PTPc"/>
    <property type="match status" value="1"/>
</dbReference>
<dbReference type="SUPFAM" id="SSF52799">
    <property type="entry name" value="(Phosphotyrosine protein) phosphatases II"/>
    <property type="match status" value="1"/>
</dbReference>
<dbReference type="PROSITE" id="PS50088">
    <property type="entry name" value="ANK_REPEAT"/>
    <property type="match status" value="1"/>
</dbReference>
<dbReference type="Gene3D" id="1.25.40.20">
    <property type="entry name" value="Ankyrin repeat-containing domain"/>
    <property type="match status" value="1"/>
</dbReference>
<gene>
    <name evidence="3" type="ORF">GFP_L5_0060</name>
    <name evidence="4" type="ORF">GFP_L5_0220</name>
</gene>
<dbReference type="SMART" id="SM00248">
    <property type="entry name" value="ANK"/>
    <property type="match status" value="3"/>
</dbReference>
<evidence type="ECO:0000313" key="4">
    <source>
        <dbReference type="EMBL" id="ACE75274.1"/>
    </source>
</evidence>
<evidence type="ECO:0000259" key="2">
    <source>
        <dbReference type="PROSITE" id="PS50055"/>
    </source>
</evidence>
<feature type="domain" description="Tyrosine-protein phosphatase" evidence="2">
    <location>
        <begin position="1"/>
        <end position="280"/>
    </location>
</feature>
<dbReference type="InterPro" id="IPR002110">
    <property type="entry name" value="Ankyrin_rpt"/>
</dbReference>
<sequence length="455" mass="53012">MTTEFEYLSAIDFLLLMENLDLLDLIRQEYYVIDQNRKSFEESDDEPDNKGSRQLLHRFFCCMKRYPTSSSVNFIEGYEAYDGQHTYICVSNPEADGCKKFWESAWCREVTTIVNISQRRQEESYQYWGSSEGSKIQYGGFKVETLKVTKKTRFISTLLRLSDRGNRERRIWHYHYTAWPIDNNENDPMMFLSFVCSLNDTYTLSMKNQPDEWKASAVHCNNGTSSSAIYCILDICVTQFKHTGTLSVASALQKMRWREHSCFNYDVDDYTFCYQAIYGTKLLSDNSPEETESFVIGKVFSARNNRGDNFLHDICHHGCLSLLLRAEWWLDQTHDPLLQQFNYEGYQCVHIVARHHRGQKAVQLLEALMELGADLNTPDRTSGSTALHLAVTYQDYELVTWMCQESSVNLEACDYSTLTAYQVAWKRNDLKMIDIFTKFNADCDQPYSSDRESEN</sequence>
<name>B7S8N3_9HYME</name>
<dbReference type="EMBL" id="EF710649">
    <property type="protein sequence ID" value="ACE75274.1"/>
    <property type="molecule type" value="Genomic_DNA"/>
</dbReference>
<dbReference type="Pfam" id="PF12796">
    <property type="entry name" value="Ank_2"/>
    <property type="match status" value="1"/>
</dbReference>
<protein>
    <submittedName>
        <fullName evidence="3">Protein tyrosine phosphatase and viral ankyrin</fullName>
    </submittedName>
</protein>
<dbReference type="PROSITE" id="PS50055">
    <property type="entry name" value="TYR_PHOSPHATASE_PTP"/>
    <property type="match status" value="1"/>
</dbReference>